<evidence type="ECO:0000256" key="9">
    <source>
        <dbReference type="SAM" id="Phobius"/>
    </source>
</evidence>
<dbReference type="Gene3D" id="1.20.5.1930">
    <property type="match status" value="1"/>
</dbReference>
<dbReference type="SUPFAM" id="SSF55874">
    <property type="entry name" value="ATPase domain of HSP90 chaperone/DNA topoisomerase II/histidine kinase"/>
    <property type="match status" value="1"/>
</dbReference>
<evidence type="ECO:0000256" key="8">
    <source>
        <dbReference type="ARBA" id="ARBA00023012"/>
    </source>
</evidence>
<dbReference type="SUPFAM" id="SSF50978">
    <property type="entry name" value="WD40 repeat-like"/>
    <property type="match status" value="1"/>
</dbReference>
<keyword evidence="4" id="KW-0808">Transferase</keyword>
<gene>
    <name evidence="12" type="ORF">GCM10007415_35610</name>
</gene>
<evidence type="ECO:0000259" key="11">
    <source>
        <dbReference type="Pfam" id="PF07730"/>
    </source>
</evidence>
<dbReference type="InterPro" id="IPR036375">
    <property type="entry name" value="Hemopexin-like_dom_sf"/>
</dbReference>
<dbReference type="EC" id="2.7.13.3" evidence="2"/>
<evidence type="ECO:0000256" key="10">
    <source>
        <dbReference type="SAM" id="SignalP"/>
    </source>
</evidence>
<dbReference type="PANTHER" id="PTHR24421">
    <property type="entry name" value="NITRATE/NITRITE SENSOR PROTEIN NARX-RELATED"/>
    <property type="match status" value="1"/>
</dbReference>
<keyword evidence="7" id="KW-0067">ATP-binding</keyword>
<dbReference type="Gene3D" id="2.60.40.10">
    <property type="entry name" value="Immunoglobulins"/>
    <property type="match status" value="1"/>
</dbReference>
<dbReference type="InterPro" id="IPR050482">
    <property type="entry name" value="Sensor_HK_TwoCompSys"/>
</dbReference>
<evidence type="ECO:0000256" key="3">
    <source>
        <dbReference type="ARBA" id="ARBA00022553"/>
    </source>
</evidence>
<protein>
    <recommendedName>
        <fullName evidence="2">histidine kinase</fullName>
        <ecNumber evidence="2">2.7.13.3</ecNumber>
    </recommendedName>
</protein>
<keyword evidence="9" id="KW-1133">Transmembrane helix</keyword>
<keyword evidence="10" id="KW-0732">Signal</keyword>
<comment type="catalytic activity">
    <reaction evidence="1">
        <text>ATP + protein L-histidine = ADP + protein N-phospho-L-histidine.</text>
        <dbReference type="EC" id="2.7.13.3"/>
    </reaction>
</comment>
<dbReference type="CDD" id="cd16917">
    <property type="entry name" value="HATPase_UhpB-NarQ-NarX-like"/>
    <property type="match status" value="1"/>
</dbReference>
<dbReference type="InterPro" id="IPR011712">
    <property type="entry name" value="Sig_transdc_His_kin_sub3_dim/P"/>
</dbReference>
<evidence type="ECO:0000256" key="5">
    <source>
        <dbReference type="ARBA" id="ARBA00022741"/>
    </source>
</evidence>
<keyword evidence="9" id="KW-0472">Membrane</keyword>
<dbReference type="InterPro" id="IPR036322">
    <property type="entry name" value="WD40_repeat_dom_sf"/>
</dbReference>
<dbReference type="RefSeq" id="WP_188507437.1">
    <property type="nucleotide sequence ID" value="NZ_BMER01000004.1"/>
</dbReference>
<feature type="transmembrane region" description="Helical" evidence="9">
    <location>
        <begin position="757"/>
        <end position="776"/>
    </location>
</feature>
<dbReference type="Pfam" id="PF07730">
    <property type="entry name" value="HisKA_3"/>
    <property type="match status" value="1"/>
</dbReference>
<feature type="signal peptide" evidence="10">
    <location>
        <begin position="1"/>
        <end position="27"/>
    </location>
</feature>
<evidence type="ECO:0000313" key="12">
    <source>
        <dbReference type="EMBL" id="GGG97204.1"/>
    </source>
</evidence>
<dbReference type="GO" id="GO:0005524">
    <property type="term" value="F:ATP binding"/>
    <property type="evidence" value="ECO:0007669"/>
    <property type="project" value="UniProtKB-KW"/>
</dbReference>
<proteinExistence type="predicted"/>
<keyword evidence="13" id="KW-1185">Reference proteome</keyword>
<dbReference type="GO" id="GO:0000155">
    <property type="term" value="F:phosphorelay sensor kinase activity"/>
    <property type="evidence" value="ECO:0007669"/>
    <property type="project" value="InterPro"/>
</dbReference>
<keyword evidence="6" id="KW-0418">Kinase</keyword>
<dbReference type="InterPro" id="IPR013783">
    <property type="entry name" value="Ig-like_fold"/>
</dbReference>
<dbReference type="AlphaFoldDB" id="A0A917HY59"/>
<reference evidence="12" key="2">
    <citation type="submission" date="2020-09" db="EMBL/GenBank/DDBJ databases">
        <authorList>
            <person name="Sun Q."/>
            <person name="Zhou Y."/>
        </authorList>
    </citation>
    <scope>NUCLEOTIDE SEQUENCE</scope>
    <source>
        <strain evidence="12">CGMCC 1.12195</strain>
    </source>
</reference>
<dbReference type="InterPro" id="IPR036890">
    <property type="entry name" value="HATPase_C_sf"/>
</dbReference>
<dbReference type="SUPFAM" id="SSF50923">
    <property type="entry name" value="Hemopexin-like domain"/>
    <property type="match status" value="1"/>
</dbReference>
<feature type="domain" description="Signal transduction histidine kinase subgroup 3 dimerisation and phosphoacceptor" evidence="11">
    <location>
        <begin position="789"/>
        <end position="843"/>
    </location>
</feature>
<dbReference type="EMBL" id="BMER01000004">
    <property type="protein sequence ID" value="GGG97204.1"/>
    <property type="molecule type" value="Genomic_DNA"/>
</dbReference>
<evidence type="ECO:0000256" key="4">
    <source>
        <dbReference type="ARBA" id="ARBA00022679"/>
    </source>
</evidence>
<evidence type="ECO:0000256" key="7">
    <source>
        <dbReference type="ARBA" id="ARBA00022840"/>
    </source>
</evidence>
<dbReference type="Proteomes" id="UP000660862">
    <property type="component" value="Unassembled WGS sequence"/>
</dbReference>
<dbReference type="Gene3D" id="3.30.565.10">
    <property type="entry name" value="Histidine kinase-like ATPase, C-terminal domain"/>
    <property type="match status" value="1"/>
</dbReference>
<dbReference type="GO" id="GO:0016020">
    <property type="term" value="C:membrane"/>
    <property type="evidence" value="ECO:0007669"/>
    <property type="project" value="InterPro"/>
</dbReference>
<evidence type="ECO:0000256" key="6">
    <source>
        <dbReference type="ARBA" id="ARBA00022777"/>
    </source>
</evidence>
<evidence type="ECO:0000313" key="13">
    <source>
        <dbReference type="Proteomes" id="UP000660862"/>
    </source>
</evidence>
<keyword evidence="3" id="KW-0597">Phosphoprotein</keyword>
<accession>A0A917HY59</accession>
<organism evidence="12 13">
    <name type="scientific">Parapedobacter pyrenivorans</name>
    <dbReference type="NCBI Taxonomy" id="1305674"/>
    <lineage>
        <taxon>Bacteria</taxon>
        <taxon>Pseudomonadati</taxon>
        <taxon>Bacteroidota</taxon>
        <taxon>Sphingobacteriia</taxon>
        <taxon>Sphingobacteriales</taxon>
        <taxon>Sphingobacteriaceae</taxon>
        <taxon>Parapedobacter</taxon>
    </lineage>
</organism>
<name>A0A917HY59_9SPHI</name>
<sequence>MGSIDLNQSLRKRLLLLILGCFSLASAAQVSPYHYVQIIPGVDAHHTMISDAVKDQAGMIWMVAGGMLYRYDGVNVIPFSKLYSETLPFDEVSDLLADPWGRLWINSRNGLAVFDTNTWSLIGKEHGIGELVGKSVIAFYRGDNVLYVADGEGAVWQVGEYTAKQRFRFDTNVVHERRPLGKILIADADNLWLAFGNQLYRYGLHGGDTKVTAFPAGLFDEFEDLLPIVGGALIRVYSQGYYVFDGDNFLRWLGNDFKGNDFTTWNHWSFTSGDKVIIVHGSQYLEYSRDTTLRLRHAGTNGMAENILYKRLNAWQYGQQEWLLATDQGLYSVFRSRIPFNFMGARSARGMVKQHGIYYFGGYGYLNTWSPNRVFGPYTEAPENNYYAFLPLSTDTTVIAMEGEFLNYLINGRIVKAPLHLSDNERGRFNGMAYCLARQSADTLLVGTFNGIWKYALSSGRALPLLCPQSGFFSEGMRVLSLAVLETGISYTTTEGFFVWKAAGTCRKIYPADHTKLNIYTHSYEGDSVYLGTKGRGLVVLDASSNTGRSLRMEDGLASNTIYSMKWIGNKLFLGTHNGISIYGGRQFFNYYHADGLPFEEFNHQAIYYDETSDWLFMGGTGGYTYFHPEQLTTAGDNFDIQPVLSRIHMGLKTNRYVEEYAGLQQLDTLNLSPDVVWLSMDFARPNAYRQVYRMQFKIEPFMDDYQEMPAFSQINLTGLSAGYYYLSVRTTALNSDMPEIIRTWVIHKKPIFTETLTFFTLLCLTIAGILTFFLYERSRRTKNEYKLRGKISRDLHDEVGGLLTGISMQADLLKLKMGGEEQAVMAVGNHSRKATQMMDDIIWAVDTRNNDQDSTVDRMKYVAMALLDPLDITISFDFEHGERKIAQSLRQNLYLIFKEAIHNICKHSNATAVRIGLRFTSRTIELYVCDNGKDSKKRFGEGRSGNGLRNMQLRADQINADLWCGFTEDGYMVKLTAPYHRMRLFNRIRI</sequence>
<dbReference type="InterPro" id="IPR015943">
    <property type="entry name" value="WD40/YVTN_repeat-like_dom_sf"/>
</dbReference>
<dbReference type="PANTHER" id="PTHR24421:SF10">
    <property type="entry name" value="NITRATE_NITRITE SENSOR PROTEIN NARQ"/>
    <property type="match status" value="1"/>
</dbReference>
<comment type="caution">
    <text evidence="12">The sequence shown here is derived from an EMBL/GenBank/DDBJ whole genome shotgun (WGS) entry which is preliminary data.</text>
</comment>
<keyword evidence="9" id="KW-0812">Transmembrane</keyword>
<dbReference type="SUPFAM" id="SSF63829">
    <property type="entry name" value="Calcium-dependent phosphotriesterase"/>
    <property type="match status" value="1"/>
</dbReference>
<dbReference type="GO" id="GO:0046983">
    <property type="term" value="F:protein dimerization activity"/>
    <property type="evidence" value="ECO:0007669"/>
    <property type="project" value="InterPro"/>
</dbReference>
<dbReference type="Gene3D" id="2.130.10.10">
    <property type="entry name" value="YVTN repeat-like/Quinoprotein amine dehydrogenase"/>
    <property type="match status" value="2"/>
</dbReference>
<evidence type="ECO:0000256" key="2">
    <source>
        <dbReference type="ARBA" id="ARBA00012438"/>
    </source>
</evidence>
<feature type="chain" id="PRO_5037986471" description="histidine kinase" evidence="10">
    <location>
        <begin position="28"/>
        <end position="991"/>
    </location>
</feature>
<evidence type="ECO:0000256" key="1">
    <source>
        <dbReference type="ARBA" id="ARBA00000085"/>
    </source>
</evidence>
<keyword evidence="5" id="KW-0547">Nucleotide-binding</keyword>
<keyword evidence="8" id="KW-0902">Two-component regulatory system</keyword>
<reference evidence="12" key="1">
    <citation type="journal article" date="2014" name="Int. J. Syst. Evol. Microbiol.">
        <title>Complete genome sequence of Corynebacterium casei LMG S-19264T (=DSM 44701T), isolated from a smear-ripened cheese.</title>
        <authorList>
            <consortium name="US DOE Joint Genome Institute (JGI-PGF)"/>
            <person name="Walter F."/>
            <person name="Albersmeier A."/>
            <person name="Kalinowski J."/>
            <person name="Ruckert C."/>
        </authorList>
    </citation>
    <scope>NUCLEOTIDE SEQUENCE</scope>
    <source>
        <strain evidence="12">CGMCC 1.12195</strain>
    </source>
</reference>